<evidence type="ECO:0000256" key="2">
    <source>
        <dbReference type="ARBA" id="ARBA00023315"/>
    </source>
</evidence>
<dbReference type="PROSITE" id="PS51186">
    <property type="entry name" value="GNAT"/>
    <property type="match status" value="1"/>
</dbReference>
<evidence type="ECO:0000256" key="1">
    <source>
        <dbReference type="ARBA" id="ARBA00022679"/>
    </source>
</evidence>
<proteinExistence type="predicted"/>
<dbReference type="InterPro" id="IPR016181">
    <property type="entry name" value="Acyl_CoA_acyltransferase"/>
</dbReference>
<feature type="domain" description="N-acetyltransferase" evidence="3">
    <location>
        <begin position="1"/>
        <end position="146"/>
    </location>
</feature>
<dbReference type="AlphaFoldDB" id="A0A3A1TXA5"/>
<accession>A0A3A1TXA5</accession>
<dbReference type="Gene3D" id="3.40.630.30">
    <property type="match status" value="1"/>
</dbReference>
<dbReference type="GO" id="GO:0016747">
    <property type="term" value="F:acyltransferase activity, transferring groups other than amino-acyl groups"/>
    <property type="evidence" value="ECO:0007669"/>
    <property type="project" value="InterPro"/>
</dbReference>
<organism evidence="4 5">
    <name type="scientific">Amnibacterium setariae</name>
    <dbReference type="NCBI Taxonomy" id="2306585"/>
    <lineage>
        <taxon>Bacteria</taxon>
        <taxon>Bacillati</taxon>
        <taxon>Actinomycetota</taxon>
        <taxon>Actinomycetes</taxon>
        <taxon>Micrococcales</taxon>
        <taxon>Microbacteriaceae</taxon>
        <taxon>Amnibacterium</taxon>
    </lineage>
</organism>
<keyword evidence="5" id="KW-1185">Reference proteome</keyword>
<dbReference type="Pfam" id="PF13673">
    <property type="entry name" value="Acetyltransf_10"/>
    <property type="match status" value="1"/>
</dbReference>
<protein>
    <submittedName>
        <fullName evidence="4">GNAT family N-acetyltransferase</fullName>
    </submittedName>
</protein>
<reference evidence="5" key="1">
    <citation type="submission" date="2018-09" db="EMBL/GenBank/DDBJ databases">
        <authorList>
            <person name="Kim I."/>
        </authorList>
    </citation>
    <scope>NUCLEOTIDE SEQUENCE [LARGE SCALE GENOMIC DNA]</scope>
    <source>
        <strain evidence="5">DD4a</strain>
    </source>
</reference>
<dbReference type="InterPro" id="IPR050832">
    <property type="entry name" value="Bact_Acetyltransf"/>
</dbReference>
<dbReference type="EMBL" id="QXTG01000002">
    <property type="protein sequence ID" value="RIX28449.1"/>
    <property type="molecule type" value="Genomic_DNA"/>
</dbReference>
<evidence type="ECO:0000313" key="5">
    <source>
        <dbReference type="Proteomes" id="UP000265742"/>
    </source>
</evidence>
<dbReference type="Proteomes" id="UP000265742">
    <property type="component" value="Unassembled WGS sequence"/>
</dbReference>
<keyword evidence="2" id="KW-0012">Acyltransferase</keyword>
<keyword evidence="1 4" id="KW-0808">Transferase</keyword>
<name>A0A3A1TXA5_9MICO</name>
<dbReference type="OrthoDB" id="3190820at2"/>
<gene>
    <name evidence="4" type="ORF">D1781_13550</name>
</gene>
<dbReference type="CDD" id="cd04301">
    <property type="entry name" value="NAT_SF"/>
    <property type="match status" value="1"/>
</dbReference>
<sequence>MSIRVARPSEAAALSALAMRAKASWSYDAAFLEACRHELTWSPEEVERFGPLVQAEGDVLVGATAVLGAPPDGRLWAVFVDPSRHGEGIGRALLEALLVRAREAGYRSLTIGADPNAEGFYRAVGAERIGEVESDTRAGRMLPLLRFDLTA</sequence>
<dbReference type="PANTHER" id="PTHR43877">
    <property type="entry name" value="AMINOALKYLPHOSPHONATE N-ACETYLTRANSFERASE-RELATED-RELATED"/>
    <property type="match status" value="1"/>
</dbReference>
<evidence type="ECO:0000259" key="3">
    <source>
        <dbReference type="PROSITE" id="PS51186"/>
    </source>
</evidence>
<dbReference type="InterPro" id="IPR000182">
    <property type="entry name" value="GNAT_dom"/>
</dbReference>
<comment type="caution">
    <text evidence="4">The sequence shown here is derived from an EMBL/GenBank/DDBJ whole genome shotgun (WGS) entry which is preliminary data.</text>
</comment>
<dbReference type="RefSeq" id="WP_119482759.1">
    <property type="nucleotide sequence ID" value="NZ_QXTG01000002.1"/>
</dbReference>
<dbReference type="SUPFAM" id="SSF55729">
    <property type="entry name" value="Acyl-CoA N-acyltransferases (Nat)"/>
    <property type="match status" value="1"/>
</dbReference>
<evidence type="ECO:0000313" key="4">
    <source>
        <dbReference type="EMBL" id="RIX28449.1"/>
    </source>
</evidence>